<evidence type="ECO:0000259" key="10">
    <source>
        <dbReference type="PROSITE" id="PS51194"/>
    </source>
</evidence>
<keyword evidence="1" id="KW-0963">Cytoplasm</keyword>
<evidence type="ECO:0000256" key="2">
    <source>
        <dbReference type="ARBA" id="ARBA00022741"/>
    </source>
</evidence>
<dbReference type="CDD" id="cd17991">
    <property type="entry name" value="DEXHc_TRCF"/>
    <property type="match status" value="1"/>
</dbReference>
<feature type="domain" description="Helicase ATP-binding" evidence="9">
    <location>
        <begin position="617"/>
        <end position="778"/>
    </location>
</feature>
<dbReference type="FunFam" id="3.40.50.300:FF:000300">
    <property type="entry name" value="Transcription-repair-coupling factor"/>
    <property type="match status" value="1"/>
</dbReference>
<dbReference type="Gene3D" id="2.40.10.170">
    <property type="match status" value="1"/>
</dbReference>
<dbReference type="Gene3D" id="3.40.50.11140">
    <property type="match status" value="1"/>
</dbReference>
<reference evidence="11" key="1">
    <citation type="submission" date="2018-05" db="EMBL/GenBank/DDBJ databases">
        <authorList>
            <person name="Lanie J.A."/>
            <person name="Ng W.-L."/>
            <person name="Kazmierczak K.M."/>
            <person name="Andrzejewski T.M."/>
            <person name="Davidsen T.M."/>
            <person name="Wayne K.J."/>
            <person name="Tettelin H."/>
            <person name="Glass J.I."/>
            <person name="Rusch D."/>
            <person name="Podicherti R."/>
            <person name="Tsui H.-C.T."/>
            <person name="Winkler M.E."/>
        </authorList>
    </citation>
    <scope>NUCLEOTIDE SEQUENCE</scope>
</reference>
<dbReference type="SUPFAM" id="SSF143517">
    <property type="entry name" value="TRCF domain-like"/>
    <property type="match status" value="1"/>
</dbReference>
<name>A0A381UPC0_9ZZZZ</name>
<gene>
    <name evidence="11" type="ORF">METZ01_LOCUS82859</name>
</gene>
<dbReference type="SUPFAM" id="SSF141259">
    <property type="entry name" value="CarD-like"/>
    <property type="match status" value="1"/>
</dbReference>
<protein>
    <recommendedName>
        <fullName evidence="12">Helicase ATP-binding domain-containing protein</fullName>
    </recommendedName>
</protein>
<evidence type="ECO:0000256" key="5">
    <source>
        <dbReference type="ARBA" id="ARBA00022806"/>
    </source>
</evidence>
<dbReference type="InterPro" id="IPR037235">
    <property type="entry name" value="TRCF-like_C_D7"/>
</dbReference>
<dbReference type="InterPro" id="IPR041471">
    <property type="entry name" value="UvrB_inter"/>
</dbReference>
<keyword evidence="7" id="KW-0238">DNA-binding</keyword>
<dbReference type="Pfam" id="PF02559">
    <property type="entry name" value="CarD_TRCF_RID"/>
    <property type="match status" value="1"/>
</dbReference>
<dbReference type="SUPFAM" id="SSF52540">
    <property type="entry name" value="P-loop containing nucleoside triphosphate hydrolases"/>
    <property type="match status" value="4"/>
</dbReference>
<evidence type="ECO:0000256" key="7">
    <source>
        <dbReference type="ARBA" id="ARBA00023125"/>
    </source>
</evidence>
<dbReference type="Pfam" id="PF00270">
    <property type="entry name" value="DEAD"/>
    <property type="match status" value="1"/>
</dbReference>
<dbReference type="Pfam" id="PF03461">
    <property type="entry name" value="TRCF"/>
    <property type="match status" value="1"/>
</dbReference>
<dbReference type="InterPro" id="IPR003711">
    <property type="entry name" value="CarD-like/TRCF_RID"/>
</dbReference>
<dbReference type="Gene3D" id="3.40.50.300">
    <property type="entry name" value="P-loop containing nucleotide triphosphate hydrolases"/>
    <property type="match status" value="2"/>
</dbReference>
<dbReference type="InterPro" id="IPR005118">
    <property type="entry name" value="TRCF_C"/>
</dbReference>
<dbReference type="GO" id="GO:0003678">
    <property type="term" value="F:DNA helicase activity"/>
    <property type="evidence" value="ECO:0007669"/>
    <property type="project" value="TreeGrafter"/>
</dbReference>
<dbReference type="NCBIfam" id="TIGR00580">
    <property type="entry name" value="mfd"/>
    <property type="match status" value="1"/>
</dbReference>
<keyword evidence="5" id="KW-0347">Helicase</keyword>
<keyword evidence="3" id="KW-0227">DNA damage</keyword>
<dbReference type="PANTHER" id="PTHR47964:SF1">
    <property type="entry name" value="ATP-DEPENDENT DNA HELICASE HOMOLOG RECG, CHLOROPLASTIC"/>
    <property type="match status" value="1"/>
</dbReference>
<organism evidence="11">
    <name type="scientific">marine metagenome</name>
    <dbReference type="NCBI Taxonomy" id="408172"/>
    <lineage>
        <taxon>unclassified sequences</taxon>
        <taxon>metagenomes</taxon>
        <taxon>ecological metagenomes</taxon>
    </lineage>
</organism>
<proteinExistence type="inferred from homology"/>
<evidence type="ECO:0000256" key="1">
    <source>
        <dbReference type="ARBA" id="ARBA00022490"/>
    </source>
</evidence>
<dbReference type="PROSITE" id="PS51194">
    <property type="entry name" value="HELICASE_CTER"/>
    <property type="match status" value="1"/>
</dbReference>
<evidence type="ECO:0000256" key="4">
    <source>
        <dbReference type="ARBA" id="ARBA00022801"/>
    </source>
</evidence>
<dbReference type="EMBL" id="UINC01006850">
    <property type="protein sequence ID" value="SVA30005.1"/>
    <property type="molecule type" value="Genomic_DNA"/>
</dbReference>
<dbReference type="HAMAP" id="MF_00969">
    <property type="entry name" value="TRCF"/>
    <property type="match status" value="1"/>
</dbReference>
<feature type="domain" description="Helicase C-terminal" evidence="10">
    <location>
        <begin position="799"/>
        <end position="953"/>
    </location>
</feature>
<dbReference type="Gene3D" id="3.40.50.11180">
    <property type="match status" value="1"/>
</dbReference>
<evidence type="ECO:0000259" key="9">
    <source>
        <dbReference type="PROSITE" id="PS51192"/>
    </source>
</evidence>
<sequence>VKEKSSIISHSLNANTKHIGGLIGSSVALLASEIASNTKKPLILVNSSATHASVITSEIKYFYSKKNLVSHFRDRETLPYDNFSPHQSIISDRLSVLHKLNYIKNGILITSESSLLQRLPPINYTIINTINLTLEKKINRNIFIENILTIGYIRVPQVLDYGEFSIRGSLIDIFPMGSNQPIRIDFFDDEIESIRYFDVDTQISALNINSADILPANEIQLDKETIKNFRHYYRKFFEGDPIKSKLYKNICNGIADGGIEYYLPLFFNNTSSIIDYFPNDAIVLLPSHFKSVIHRAWDVIKERYDTCNHNQEKPILKPNQAFFKPQKVLEKLEEFKIIEYNSNKIKQNTNSFNVSTKTTPAIKIQAQHKNASKGLQDFLSRNNGKILFAAESKTNRKNIVNFINELGYKIYATDSWQEFLSSRKKLLVSIAPIEDSVILEQGKYSIISEKQLFGEKFQQKKYKRKKILDPEIIIRQLNDLEINSPIVHIEHGIGLYKGLITLANQKHKGEYLHLEYFGGDKLYVPVHALNLISRYSSSSENIVVNRLGSNQWKRIKRTAIQKIRDTAAELLDTYSRRAARKGHSFKWKNSDYQSFKHSCPFEETEDQINTIDEILDDLASEEPMDRIVCGDVGFGKTEAALRAALVVVLSGKQVCLLVPTTLLAQQHGQTFSNRFSDWPINIEVLSRFQSKKETEKIVSGIRKGLIDIVIGTHKLLHHTNDFFDIGLIIIDEEHRFGVRQKEAIKSLRNSIDILTLTATPIPRTLNMALGGIREISLITTPPSERIAIKTFVSEWDDIMIREACLREIQRGGQVYFIHNRVKSIKKIEETLKNLIPEAIITVAHGQMPERDLEKIMFDFYHQKSNILVCTTIIESGIDIPTANTIIINRADKLGLGQLHQLRGRVGRSYLQAYAYLIAPSKSVMTKDAIKRLEAIDSLEDLGSGFILATHDLEIRGAGELLGEKQSGQIQEIGFSLYIELLNRAVDSIKNGKALNLDKPLYYGADINTHIIALLPEEYISDVHLRLTLYKRISNTKDRKELKNIKIELIDRFGILPNTAKNLFQITIIKQNAEQLNIQKIRTTTSGGYIRFNNNTEVDSLIITQLIKKENDTFSMRSENQLEFKLDLSKNKFFFQFFTNLFDILNGKKKL</sequence>
<dbReference type="InterPro" id="IPR047112">
    <property type="entry name" value="RecG/Mfd"/>
</dbReference>
<dbReference type="GO" id="GO:0016787">
    <property type="term" value="F:hydrolase activity"/>
    <property type="evidence" value="ECO:0007669"/>
    <property type="project" value="UniProtKB-KW"/>
</dbReference>
<dbReference type="AlphaFoldDB" id="A0A381UPC0"/>
<dbReference type="InterPro" id="IPR048635">
    <property type="entry name" value="MFD_D3"/>
</dbReference>
<evidence type="ECO:0000256" key="6">
    <source>
        <dbReference type="ARBA" id="ARBA00022840"/>
    </source>
</evidence>
<dbReference type="PANTHER" id="PTHR47964">
    <property type="entry name" value="ATP-DEPENDENT DNA HELICASE HOMOLOG RECG, CHLOROPLASTIC"/>
    <property type="match status" value="1"/>
</dbReference>
<dbReference type="InterPro" id="IPR004576">
    <property type="entry name" value="Mfd"/>
</dbReference>
<dbReference type="PROSITE" id="PS51192">
    <property type="entry name" value="HELICASE_ATP_BIND_1"/>
    <property type="match status" value="1"/>
</dbReference>
<dbReference type="Pfam" id="PF21132">
    <property type="entry name" value="MFD_D3"/>
    <property type="match status" value="1"/>
</dbReference>
<dbReference type="SMART" id="SM01058">
    <property type="entry name" value="CarD_TRCF"/>
    <property type="match status" value="1"/>
</dbReference>
<evidence type="ECO:0008006" key="12">
    <source>
        <dbReference type="Google" id="ProtNLM"/>
    </source>
</evidence>
<dbReference type="Pfam" id="PF00271">
    <property type="entry name" value="Helicase_C"/>
    <property type="match status" value="1"/>
</dbReference>
<dbReference type="Gene3D" id="3.30.2060.10">
    <property type="entry name" value="Penicillin-binding protein 1b domain"/>
    <property type="match status" value="1"/>
</dbReference>
<dbReference type="GO" id="GO:0005524">
    <property type="term" value="F:ATP binding"/>
    <property type="evidence" value="ECO:0007669"/>
    <property type="project" value="UniProtKB-KW"/>
</dbReference>
<dbReference type="GO" id="GO:0006281">
    <property type="term" value="P:DNA repair"/>
    <property type="evidence" value="ECO:0007669"/>
    <property type="project" value="UniProtKB-KW"/>
</dbReference>
<evidence type="ECO:0000313" key="11">
    <source>
        <dbReference type="EMBL" id="SVA30005.1"/>
    </source>
</evidence>
<dbReference type="SMART" id="SM00490">
    <property type="entry name" value="HELICc"/>
    <property type="match status" value="1"/>
</dbReference>
<dbReference type="SMART" id="SM00982">
    <property type="entry name" value="TRCF"/>
    <property type="match status" value="1"/>
</dbReference>
<keyword evidence="6" id="KW-0067">ATP-binding</keyword>
<keyword evidence="2" id="KW-0547">Nucleotide-binding</keyword>
<evidence type="ECO:0000256" key="8">
    <source>
        <dbReference type="ARBA" id="ARBA00023204"/>
    </source>
</evidence>
<feature type="non-terminal residue" evidence="11">
    <location>
        <position position="1"/>
    </location>
</feature>
<dbReference type="InterPro" id="IPR001650">
    <property type="entry name" value="Helicase_C-like"/>
</dbReference>
<dbReference type="GO" id="GO:0003684">
    <property type="term" value="F:damaged DNA binding"/>
    <property type="evidence" value="ECO:0007669"/>
    <property type="project" value="InterPro"/>
</dbReference>
<dbReference type="Pfam" id="PF17757">
    <property type="entry name" value="UvrB_inter"/>
    <property type="match status" value="1"/>
</dbReference>
<keyword evidence="4" id="KW-0378">Hydrolase</keyword>
<dbReference type="InterPro" id="IPR036101">
    <property type="entry name" value="CarD-like/TRCF_RID_sf"/>
</dbReference>
<dbReference type="InterPro" id="IPR011545">
    <property type="entry name" value="DEAD/DEAH_box_helicase_dom"/>
</dbReference>
<dbReference type="Gene3D" id="3.90.1150.50">
    <property type="entry name" value="Transcription-repair-coupling factor, D7 domain"/>
    <property type="match status" value="1"/>
</dbReference>
<dbReference type="InterPro" id="IPR014001">
    <property type="entry name" value="Helicase_ATP-bd"/>
</dbReference>
<evidence type="ECO:0000256" key="3">
    <source>
        <dbReference type="ARBA" id="ARBA00022763"/>
    </source>
</evidence>
<dbReference type="InterPro" id="IPR027417">
    <property type="entry name" value="P-loop_NTPase"/>
</dbReference>
<dbReference type="SMART" id="SM00487">
    <property type="entry name" value="DEXDc"/>
    <property type="match status" value="1"/>
</dbReference>
<accession>A0A381UPC0</accession>
<keyword evidence="8" id="KW-0234">DNA repair</keyword>